<keyword evidence="2" id="KW-1185">Reference proteome</keyword>
<organism evidence="1 2">
    <name type="scientific">Desulfosarcina widdelii</name>
    <dbReference type="NCBI Taxonomy" id="947919"/>
    <lineage>
        <taxon>Bacteria</taxon>
        <taxon>Pseudomonadati</taxon>
        <taxon>Thermodesulfobacteriota</taxon>
        <taxon>Desulfobacteria</taxon>
        <taxon>Desulfobacterales</taxon>
        <taxon>Desulfosarcinaceae</taxon>
        <taxon>Desulfosarcina</taxon>
    </lineage>
</organism>
<proteinExistence type="predicted"/>
<dbReference type="EMBL" id="AP021875">
    <property type="protein sequence ID" value="BBO77868.1"/>
    <property type="molecule type" value="Genomic_DNA"/>
</dbReference>
<protein>
    <submittedName>
        <fullName evidence="1">Uncharacterized protein</fullName>
    </submittedName>
</protein>
<gene>
    <name evidence="1" type="ORF">DSCW_52850</name>
</gene>
<accession>A0A5K7Z9Z8</accession>
<dbReference type="Proteomes" id="UP000427769">
    <property type="component" value="Chromosome"/>
</dbReference>
<dbReference type="AlphaFoldDB" id="A0A5K7Z9Z8"/>
<dbReference type="KEGG" id="dwd:DSCW_52850"/>
<reference evidence="1 2" key="1">
    <citation type="submission" date="2019-11" db="EMBL/GenBank/DDBJ databases">
        <title>Comparative genomics of hydrocarbon-degrading Desulfosarcina strains.</title>
        <authorList>
            <person name="Watanabe M."/>
            <person name="Kojima H."/>
            <person name="Fukui M."/>
        </authorList>
    </citation>
    <scope>NUCLEOTIDE SEQUENCE [LARGE SCALE GENOMIC DNA]</scope>
    <source>
        <strain evidence="1 2">PP31</strain>
    </source>
</reference>
<evidence type="ECO:0000313" key="1">
    <source>
        <dbReference type="EMBL" id="BBO77868.1"/>
    </source>
</evidence>
<sequence length="179" mass="21709">MQVIIDELASWYVFIFCKEYFDRPADPGSYIMYNNKRLTNKEYLEHWGKWVFLVHTENVREMADKLDPYVENKSIPCIKYDRKPQKFFRLEECVFCVYCDDRQRDEVWKIIESQGVKGRAWTYEREVISKWMPGGLNMERWLKYHNTSGEEAEKIRKDARMRLGQFYNNPDDPCMGWAQ</sequence>
<name>A0A5K7Z9Z8_9BACT</name>
<evidence type="ECO:0000313" key="2">
    <source>
        <dbReference type="Proteomes" id="UP000427769"/>
    </source>
</evidence>